<reference evidence="1 2" key="1">
    <citation type="submission" date="2018-08" db="EMBL/GenBank/DDBJ databases">
        <title>Recombination of ecologically and evolutionarily significant loci maintains genetic cohesion in the Pseudomonas syringae species complex.</title>
        <authorList>
            <person name="Dillon M."/>
            <person name="Thakur S."/>
            <person name="Almeida R.N.D."/>
            <person name="Weir B.S."/>
            <person name="Guttman D.S."/>
        </authorList>
    </citation>
    <scope>NUCLEOTIDE SEQUENCE [LARGE SCALE GENOMIC DNA]</scope>
    <source>
        <strain evidence="1 2">ICMP 19074</strain>
    </source>
</reference>
<dbReference type="AlphaFoldDB" id="A0A3M4LAF4"/>
<gene>
    <name evidence="1" type="ORF">ALQ07_102121</name>
</gene>
<proteinExistence type="predicted"/>
<evidence type="ECO:0000313" key="1">
    <source>
        <dbReference type="EMBL" id="RMQ38439.1"/>
    </source>
</evidence>
<name>A0A3M4LAF4_PSESF</name>
<comment type="caution">
    <text evidence="1">The sequence shown here is derived from an EMBL/GenBank/DDBJ whole genome shotgun (WGS) entry which is preliminary data.</text>
</comment>
<evidence type="ECO:0000313" key="2">
    <source>
        <dbReference type="Proteomes" id="UP000273140"/>
    </source>
</evidence>
<accession>A0A3M4LAF4</accession>
<protein>
    <submittedName>
        <fullName evidence="1">Uncharacterized protein</fullName>
    </submittedName>
</protein>
<dbReference type="Proteomes" id="UP000273140">
    <property type="component" value="Unassembled WGS sequence"/>
</dbReference>
<dbReference type="EMBL" id="RBRB01000024">
    <property type="protein sequence ID" value="RMQ38439.1"/>
    <property type="molecule type" value="Genomic_DNA"/>
</dbReference>
<sequence>MFTLPFLTLNHFTLNRAWTLVRLTRQVFDHPELLECTNVNDDGAPSCLKHVWKRPAGAS</sequence>
<organism evidence="1 2">
    <name type="scientific">Pseudomonas syringae pv. actinidiae</name>
    <dbReference type="NCBI Taxonomy" id="103796"/>
    <lineage>
        <taxon>Bacteria</taxon>
        <taxon>Pseudomonadati</taxon>
        <taxon>Pseudomonadota</taxon>
        <taxon>Gammaproteobacteria</taxon>
        <taxon>Pseudomonadales</taxon>
        <taxon>Pseudomonadaceae</taxon>
        <taxon>Pseudomonas</taxon>
        <taxon>Pseudomonas syringae</taxon>
    </lineage>
</organism>